<sequence>MLWGVACRMILMKKTQTTPSMPTLSEEDAQYLAEVMRALASPLRLRILSCLLEGPATVSELCERLRSAQAAVSNHLRLLRHLNLVTGDRQGRNIYYRLFDEHVNDLLNQAIGHASHLSDRIAK</sequence>
<dbReference type="Proteomes" id="UP000029055">
    <property type="component" value="Unassembled WGS sequence"/>
</dbReference>
<accession>A0A087DPZ5</accession>
<evidence type="ECO:0000256" key="2">
    <source>
        <dbReference type="ARBA" id="ARBA00023125"/>
    </source>
</evidence>
<evidence type="ECO:0000313" key="5">
    <source>
        <dbReference type="EMBL" id="KFI97595.1"/>
    </source>
</evidence>
<dbReference type="InterPro" id="IPR051011">
    <property type="entry name" value="Metal_resp_trans_reg"/>
</dbReference>
<dbReference type="AlphaFoldDB" id="A0A087DPZ5"/>
<evidence type="ECO:0000256" key="1">
    <source>
        <dbReference type="ARBA" id="ARBA00023015"/>
    </source>
</evidence>
<keyword evidence="1" id="KW-0805">Transcription regulation</keyword>
<dbReference type="InterPro" id="IPR011991">
    <property type="entry name" value="ArsR-like_HTH"/>
</dbReference>
<organism evidence="5 6">
    <name type="scientific">Bifidobacterium subtile</name>
    <dbReference type="NCBI Taxonomy" id="77635"/>
    <lineage>
        <taxon>Bacteria</taxon>
        <taxon>Bacillati</taxon>
        <taxon>Actinomycetota</taxon>
        <taxon>Actinomycetes</taxon>
        <taxon>Bifidobacteriales</taxon>
        <taxon>Bifidobacteriaceae</taxon>
        <taxon>Bifidobacterium</taxon>
    </lineage>
</organism>
<protein>
    <submittedName>
        <fullName evidence="5">Regulatory protein ArsR</fullName>
    </submittedName>
</protein>
<dbReference type="SUPFAM" id="SSF46785">
    <property type="entry name" value="Winged helix' DNA-binding domain"/>
    <property type="match status" value="1"/>
</dbReference>
<evidence type="ECO:0000313" key="6">
    <source>
        <dbReference type="Proteomes" id="UP000029055"/>
    </source>
</evidence>
<name>A0A087DPZ5_9BIFI</name>
<dbReference type="PRINTS" id="PR00778">
    <property type="entry name" value="HTHARSR"/>
</dbReference>
<dbReference type="NCBIfam" id="NF033788">
    <property type="entry name" value="HTH_metalloreg"/>
    <property type="match status" value="1"/>
</dbReference>
<comment type="caution">
    <text evidence="5">The sequence shown here is derived from an EMBL/GenBank/DDBJ whole genome shotgun (WGS) entry which is preliminary data.</text>
</comment>
<evidence type="ECO:0000259" key="4">
    <source>
        <dbReference type="PROSITE" id="PS50987"/>
    </source>
</evidence>
<dbReference type="GO" id="GO:0003700">
    <property type="term" value="F:DNA-binding transcription factor activity"/>
    <property type="evidence" value="ECO:0007669"/>
    <property type="project" value="InterPro"/>
</dbReference>
<dbReference type="Pfam" id="PF01022">
    <property type="entry name" value="HTH_5"/>
    <property type="match status" value="1"/>
</dbReference>
<dbReference type="EMBL" id="JGZR01000023">
    <property type="protein sequence ID" value="KFI97595.1"/>
    <property type="molecule type" value="Genomic_DNA"/>
</dbReference>
<feature type="domain" description="HTH arsR-type" evidence="4">
    <location>
        <begin position="24"/>
        <end position="118"/>
    </location>
</feature>
<dbReference type="GO" id="GO:0003677">
    <property type="term" value="F:DNA binding"/>
    <property type="evidence" value="ECO:0007669"/>
    <property type="project" value="UniProtKB-KW"/>
</dbReference>
<gene>
    <name evidence="5" type="ORF">BISU_1958</name>
</gene>
<dbReference type="Gene3D" id="1.10.10.10">
    <property type="entry name" value="Winged helix-like DNA-binding domain superfamily/Winged helix DNA-binding domain"/>
    <property type="match status" value="1"/>
</dbReference>
<dbReference type="InterPro" id="IPR036390">
    <property type="entry name" value="WH_DNA-bd_sf"/>
</dbReference>
<dbReference type="PROSITE" id="PS50987">
    <property type="entry name" value="HTH_ARSR_2"/>
    <property type="match status" value="1"/>
</dbReference>
<keyword evidence="2" id="KW-0238">DNA-binding</keyword>
<dbReference type="PANTHER" id="PTHR43132">
    <property type="entry name" value="ARSENICAL RESISTANCE OPERON REPRESSOR ARSR-RELATED"/>
    <property type="match status" value="1"/>
</dbReference>
<evidence type="ECO:0000256" key="3">
    <source>
        <dbReference type="ARBA" id="ARBA00023163"/>
    </source>
</evidence>
<dbReference type="eggNOG" id="COG0640">
    <property type="taxonomic scope" value="Bacteria"/>
</dbReference>
<dbReference type="CDD" id="cd00090">
    <property type="entry name" value="HTH_ARSR"/>
    <property type="match status" value="1"/>
</dbReference>
<keyword evidence="3" id="KW-0804">Transcription</keyword>
<dbReference type="InterPro" id="IPR036388">
    <property type="entry name" value="WH-like_DNA-bd_sf"/>
</dbReference>
<dbReference type="SMART" id="SM00418">
    <property type="entry name" value="HTH_ARSR"/>
    <property type="match status" value="1"/>
</dbReference>
<dbReference type="InterPro" id="IPR001845">
    <property type="entry name" value="HTH_ArsR_DNA-bd_dom"/>
</dbReference>
<keyword evidence="6" id="KW-1185">Reference proteome</keyword>
<proteinExistence type="predicted"/>
<dbReference type="PANTHER" id="PTHR43132:SF6">
    <property type="entry name" value="HTH-TYPE TRANSCRIPTIONAL REPRESSOR CZRA"/>
    <property type="match status" value="1"/>
</dbReference>
<reference evidence="5 6" key="1">
    <citation type="submission" date="2014-03" db="EMBL/GenBank/DDBJ databases">
        <title>Genomics of Bifidobacteria.</title>
        <authorList>
            <person name="Ventura M."/>
            <person name="Milani C."/>
            <person name="Lugli G.A."/>
        </authorList>
    </citation>
    <scope>NUCLEOTIDE SEQUENCE [LARGE SCALE GENOMIC DNA]</scope>
    <source>
        <strain evidence="5 6">LMG 11597</strain>
    </source>
</reference>